<dbReference type="AlphaFoldDB" id="A0A444B1G5"/>
<name>A0A444B1G5_9MICO</name>
<proteinExistence type="predicted"/>
<protein>
    <recommendedName>
        <fullName evidence="3">DNA-binding response regulator</fullName>
    </recommendedName>
</protein>
<gene>
    <name evidence="1" type="ORF">CWN80_13245</name>
</gene>
<evidence type="ECO:0008006" key="3">
    <source>
        <dbReference type="Google" id="ProtNLM"/>
    </source>
</evidence>
<evidence type="ECO:0000313" key="1">
    <source>
        <dbReference type="EMBL" id="RWU82192.1"/>
    </source>
</evidence>
<dbReference type="Proteomes" id="UP000288711">
    <property type="component" value="Unassembled WGS sequence"/>
</dbReference>
<dbReference type="SUPFAM" id="SSF46894">
    <property type="entry name" value="C-terminal effector domain of the bipartite response regulators"/>
    <property type="match status" value="1"/>
</dbReference>
<organism evidence="1 2">
    <name type="scientific">Janibacter hoylei PVAS-1</name>
    <dbReference type="NCBI Taxonomy" id="1210046"/>
    <lineage>
        <taxon>Bacteria</taxon>
        <taxon>Bacillati</taxon>
        <taxon>Actinomycetota</taxon>
        <taxon>Actinomycetes</taxon>
        <taxon>Micrococcales</taxon>
        <taxon>Intrasporangiaceae</taxon>
        <taxon>Janibacter</taxon>
    </lineage>
</organism>
<dbReference type="InterPro" id="IPR016032">
    <property type="entry name" value="Sig_transdc_resp-reg_C-effctor"/>
</dbReference>
<evidence type="ECO:0000313" key="2">
    <source>
        <dbReference type="Proteomes" id="UP000288711"/>
    </source>
</evidence>
<dbReference type="EMBL" id="PIPF01000012">
    <property type="protein sequence ID" value="RWU82192.1"/>
    <property type="molecule type" value="Genomic_DNA"/>
</dbReference>
<dbReference type="Gene3D" id="1.10.10.10">
    <property type="entry name" value="Winged helix-like DNA-binding domain superfamily/Winged helix DNA-binding domain"/>
    <property type="match status" value="1"/>
</dbReference>
<dbReference type="GO" id="GO:0006355">
    <property type="term" value="P:regulation of DNA-templated transcription"/>
    <property type="evidence" value="ECO:0007669"/>
    <property type="project" value="InterPro"/>
</dbReference>
<comment type="caution">
    <text evidence="1">The sequence shown here is derived from an EMBL/GenBank/DDBJ whole genome shotgun (WGS) entry which is preliminary data.</text>
</comment>
<sequence>MPTSIRLDLVHTSPVVTTALRHELRRGERPLRVTTAVHSWVHFQEEWDFTGPFVVLDALLDDHVPLPLKVRALRRLGSQTIIIGPERETPFARRAAAEGAVAWIEPTVGLAEVAETIRDVCGGHVPHHARVDPAAAPVTTLTDRELQVLTLYVASRGHSPAHIGRILALRTSTIRSHLERGRARYRAAGLPTNNRTALRAALEADGWTLPAHAWIEAGRP</sequence>
<accession>A0A444B1G5</accession>
<dbReference type="InterPro" id="IPR036388">
    <property type="entry name" value="WH-like_DNA-bd_sf"/>
</dbReference>
<dbReference type="RefSeq" id="WP_128277408.1">
    <property type="nucleotide sequence ID" value="NZ_PIPF01000012.1"/>
</dbReference>
<keyword evidence="2" id="KW-1185">Reference proteome</keyword>
<dbReference type="GO" id="GO:0003677">
    <property type="term" value="F:DNA binding"/>
    <property type="evidence" value="ECO:0007669"/>
    <property type="project" value="InterPro"/>
</dbReference>
<reference evidence="1 2" key="1">
    <citation type="journal article" date="2009" name="Int. J. Syst. Evol. Microbiol.">
        <title>Janibacter hoylei sp. nov., Bacillus isronensis sp. nov. and Bacillus aryabhattai sp. nov., isolated from cryotubes used for collecting air from the upper atmosphere.</title>
        <authorList>
            <person name="Shivaji S."/>
            <person name="Chaturvedi P."/>
            <person name="Begum Z."/>
            <person name="Pindi P.K."/>
            <person name="Manorama R."/>
            <person name="Padmanaban D.A."/>
            <person name="Shouche Y.S."/>
            <person name="Pawar S."/>
            <person name="Vaishampayan P."/>
            <person name="Dutt C.B."/>
            <person name="Datta G.N."/>
            <person name="Manchanda R.K."/>
            <person name="Rao U.R."/>
            <person name="Bhargava P.M."/>
            <person name="Narlikar J.V."/>
        </authorList>
    </citation>
    <scope>NUCLEOTIDE SEQUENCE [LARGE SCALE GENOMIC DNA]</scope>
    <source>
        <strain evidence="1 2">PVAS-1</strain>
    </source>
</reference>